<dbReference type="Proteomes" id="UP000326396">
    <property type="component" value="Linkage Group LG12"/>
</dbReference>
<evidence type="ECO:0000313" key="3">
    <source>
        <dbReference type="Proteomes" id="UP000326396"/>
    </source>
</evidence>
<name>A0A5N6PES5_9ASTR</name>
<dbReference type="Pfam" id="PF00849">
    <property type="entry name" value="PseudoU_synth_2"/>
    <property type="match status" value="1"/>
</dbReference>
<feature type="domain" description="Pseudouridine synthase RsuA/RluA-like" evidence="1">
    <location>
        <begin position="78"/>
        <end position="144"/>
    </location>
</feature>
<organism evidence="2 3">
    <name type="scientific">Mikania micrantha</name>
    <name type="common">bitter vine</name>
    <dbReference type="NCBI Taxonomy" id="192012"/>
    <lineage>
        <taxon>Eukaryota</taxon>
        <taxon>Viridiplantae</taxon>
        <taxon>Streptophyta</taxon>
        <taxon>Embryophyta</taxon>
        <taxon>Tracheophyta</taxon>
        <taxon>Spermatophyta</taxon>
        <taxon>Magnoliopsida</taxon>
        <taxon>eudicotyledons</taxon>
        <taxon>Gunneridae</taxon>
        <taxon>Pentapetalae</taxon>
        <taxon>asterids</taxon>
        <taxon>campanulids</taxon>
        <taxon>Asterales</taxon>
        <taxon>Asteraceae</taxon>
        <taxon>Asteroideae</taxon>
        <taxon>Heliantheae alliance</taxon>
        <taxon>Eupatorieae</taxon>
        <taxon>Mikania</taxon>
    </lineage>
</organism>
<dbReference type="PANTHER" id="PTHR21600">
    <property type="entry name" value="MITOCHONDRIAL RNA PSEUDOURIDINE SYNTHASE"/>
    <property type="match status" value="1"/>
</dbReference>
<comment type="caution">
    <text evidence="2">The sequence shown here is derived from an EMBL/GenBank/DDBJ whole genome shotgun (WGS) entry which is preliminary data.</text>
</comment>
<dbReference type="SUPFAM" id="SSF55120">
    <property type="entry name" value="Pseudouridine synthase"/>
    <property type="match status" value="1"/>
</dbReference>
<dbReference type="GO" id="GO:0000455">
    <property type="term" value="P:enzyme-directed rRNA pseudouridine synthesis"/>
    <property type="evidence" value="ECO:0007669"/>
    <property type="project" value="TreeGrafter"/>
</dbReference>
<dbReference type="PANTHER" id="PTHR21600:SF52">
    <property type="entry name" value="PSEUDOURIDINE SYNTHASE RSUA_RLUA-LIKE DOMAIN-CONTAINING PROTEIN"/>
    <property type="match status" value="1"/>
</dbReference>
<evidence type="ECO:0000313" key="2">
    <source>
        <dbReference type="EMBL" id="KAD6453174.1"/>
    </source>
</evidence>
<reference evidence="2 3" key="1">
    <citation type="submission" date="2019-05" db="EMBL/GenBank/DDBJ databases">
        <title>Mikania micrantha, genome provides insights into the molecular mechanism of rapid growth.</title>
        <authorList>
            <person name="Liu B."/>
        </authorList>
    </citation>
    <scope>NUCLEOTIDE SEQUENCE [LARGE SCALE GENOMIC DNA]</scope>
    <source>
        <strain evidence="2">NLD-2019</strain>
        <tissue evidence="2">Leaf</tissue>
    </source>
</reference>
<dbReference type="InterPro" id="IPR020103">
    <property type="entry name" value="PsdUridine_synth_cat_dom_sf"/>
</dbReference>
<dbReference type="GO" id="GO:0003723">
    <property type="term" value="F:RNA binding"/>
    <property type="evidence" value="ECO:0007669"/>
    <property type="project" value="InterPro"/>
</dbReference>
<evidence type="ECO:0000259" key="1">
    <source>
        <dbReference type="Pfam" id="PF00849"/>
    </source>
</evidence>
<dbReference type="InterPro" id="IPR006145">
    <property type="entry name" value="PsdUridine_synth_RsuA/RluA"/>
</dbReference>
<accession>A0A5N6PES5</accession>
<sequence>MFRWTQKASVSAVDALEATLQRPHLKTMSVSGVKTTVSNDHLRRRCRRPEVTTVSSASPSLCYEIDWRSRIIAVRDSYVVLDKPAGTLVGGTTDNIEETCVNFVTRALKFTTPLMTTHQIDNCTEGCVVLARTKDYCSVFHKKIMVVYSFITAH</sequence>
<dbReference type="OrthoDB" id="424794at2759"/>
<dbReference type="Gene3D" id="3.30.2350.10">
    <property type="entry name" value="Pseudouridine synthase"/>
    <property type="match status" value="1"/>
</dbReference>
<keyword evidence="3" id="KW-1185">Reference proteome</keyword>
<dbReference type="AlphaFoldDB" id="A0A5N6PES5"/>
<dbReference type="GO" id="GO:0009982">
    <property type="term" value="F:pseudouridine synthase activity"/>
    <property type="evidence" value="ECO:0007669"/>
    <property type="project" value="InterPro"/>
</dbReference>
<protein>
    <recommendedName>
        <fullName evidence="1">Pseudouridine synthase RsuA/RluA-like domain-containing protein</fullName>
    </recommendedName>
</protein>
<dbReference type="EMBL" id="SZYD01000004">
    <property type="protein sequence ID" value="KAD6453174.1"/>
    <property type="molecule type" value="Genomic_DNA"/>
</dbReference>
<proteinExistence type="predicted"/>
<gene>
    <name evidence="2" type="ORF">E3N88_07879</name>
</gene>
<dbReference type="InterPro" id="IPR050188">
    <property type="entry name" value="RluA_PseudoU_synthase"/>
</dbReference>